<dbReference type="RefSeq" id="XP_049317413.1">
    <property type="nucleotide sequence ID" value="XM_049461456.1"/>
</dbReference>
<sequence length="139" mass="15550">MKKSTAKGIPSSMEWNDVKAEGADSVCDLFADFFSSIYQEVDTLLQEDITFSLERLKNCNSNLEDLEITFDELLKRMLALDPSKGPGPDGISNFFLRECAVGLCEPLSFLLNKSLKLGIFPNCWKDAYVVPVFKAGRKI</sequence>
<evidence type="ECO:0000313" key="1">
    <source>
        <dbReference type="Proteomes" id="UP001652620"/>
    </source>
</evidence>
<name>A0ABM3K7G0_BACDO</name>
<evidence type="ECO:0000313" key="2">
    <source>
        <dbReference type="RefSeq" id="XP_049317413.1"/>
    </source>
</evidence>
<dbReference type="PANTHER" id="PTHR47510">
    <property type="entry name" value="REVERSE TRANSCRIPTASE DOMAIN-CONTAINING PROTEIN"/>
    <property type="match status" value="1"/>
</dbReference>
<dbReference type="GeneID" id="125780017"/>
<accession>A0ABM3K7G0</accession>
<dbReference type="PANTHER" id="PTHR47510:SF3">
    <property type="entry name" value="ENDO_EXONUCLEASE_PHOSPHATASE DOMAIN-CONTAINING PROTEIN"/>
    <property type="match status" value="1"/>
</dbReference>
<keyword evidence="1" id="KW-1185">Reference proteome</keyword>
<organism evidence="1 2">
    <name type="scientific">Bactrocera dorsalis</name>
    <name type="common">Oriental fruit fly</name>
    <name type="synonym">Dacus dorsalis</name>
    <dbReference type="NCBI Taxonomy" id="27457"/>
    <lineage>
        <taxon>Eukaryota</taxon>
        <taxon>Metazoa</taxon>
        <taxon>Ecdysozoa</taxon>
        <taxon>Arthropoda</taxon>
        <taxon>Hexapoda</taxon>
        <taxon>Insecta</taxon>
        <taxon>Pterygota</taxon>
        <taxon>Neoptera</taxon>
        <taxon>Endopterygota</taxon>
        <taxon>Diptera</taxon>
        <taxon>Brachycera</taxon>
        <taxon>Muscomorpha</taxon>
        <taxon>Tephritoidea</taxon>
        <taxon>Tephritidae</taxon>
        <taxon>Bactrocera</taxon>
        <taxon>Bactrocera</taxon>
    </lineage>
</organism>
<gene>
    <name evidence="2" type="primary">LOC125780017</name>
</gene>
<proteinExistence type="predicted"/>
<dbReference type="Proteomes" id="UP001652620">
    <property type="component" value="Unplaced"/>
</dbReference>
<protein>
    <submittedName>
        <fullName evidence="2">Uncharacterized protein LOC125780017</fullName>
    </submittedName>
</protein>
<reference evidence="2" key="1">
    <citation type="submission" date="2025-08" db="UniProtKB">
        <authorList>
            <consortium name="RefSeq"/>
        </authorList>
    </citation>
    <scope>IDENTIFICATION</scope>
    <source>
        <tissue evidence="2">Adult</tissue>
    </source>
</reference>